<evidence type="ECO:0000256" key="10">
    <source>
        <dbReference type="NCBIfam" id="TIGR00215"/>
    </source>
</evidence>
<sequence>MKYFFVVGEASGDLHASNMMKALKEMDPDAEFMFVGGPMMRSVGGTCVIPSEKLAFMGFVDVLKHMGDIRKGASEVQMALKNFLPDVVICVDYAGFNFRYVLPFVKEKLPATKCVYYIPPKVWAWKKGRIQTLRTHTDEVLCIFPFEVGFFAKNGLSQAKYVGNPSVDAIKDFEADDNGREGLPKERYIALVPGSRLSEIRNNLPVMLRAARHFSEYKILITGAPGVPPSVYRGIEGVRAEEVCFGETHRVIKYAEVALVTSGTATLETALIGTPQVVCYAVKGGGLANFVFKNFFSIPYISLVNIIAGEDVVKELYGRDFRVSKIVDYVAPLLYNEEVRMQMRQKYADVRIALETEHRASANAAKQVTRLLGL</sequence>
<dbReference type="RefSeq" id="WP_036851655.1">
    <property type="nucleotide sequence ID" value="NZ_JQJD01000040.1"/>
</dbReference>
<evidence type="ECO:0000256" key="7">
    <source>
        <dbReference type="ARBA" id="ARBA00022679"/>
    </source>
</evidence>
<dbReference type="EMBL" id="JQJD01000040">
    <property type="protein sequence ID" value="KGN80398.1"/>
    <property type="molecule type" value="Genomic_DNA"/>
</dbReference>
<evidence type="ECO:0000256" key="4">
    <source>
        <dbReference type="ARBA" id="ARBA00022516"/>
    </source>
</evidence>
<comment type="function">
    <text evidence="1">Condensation of UDP-2,3-diacylglucosamine and 2,3-diacylglucosamine-1-phosphate to form lipid A disaccharide, a precursor of lipid A, a phosphorylated glycolipid that anchors the lipopolysaccharide to the outer membrane of the cell.</text>
</comment>
<keyword evidence="5" id="KW-0441">Lipid A biosynthesis</keyword>
<dbReference type="OrthoDB" id="9801642at2"/>
<evidence type="ECO:0000256" key="1">
    <source>
        <dbReference type="ARBA" id="ARBA00002056"/>
    </source>
</evidence>
<dbReference type="GO" id="GO:0009245">
    <property type="term" value="P:lipid A biosynthetic process"/>
    <property type="evidence" value="ECO:0007669"/>
    <property type="project" value="UniProtKB-UniRule"/>
</dbReference>
<evidence type="ECO:0000256" key="3">
    <source>
        <dbReference type="ARBA" id="ARBA00020902"/>
    </source>
</evidence>
<dbReference type="EC" id="2.4.1.182" evidence="2 10"/>
<comment type="catalytic activity">
    <reaction evidence="9">
        <text>a lipid X + a UDP-2-N,3-O-bis[(3R)-3-hydroxyacyl]-alpha-D-glucosamine = a lipid A disaccharide + UDP + H(+)</text>
        <dbReference type="Rhea" id="RHEA:67828"/>
        <dbReference type="ChEBI" id="CHEBI:15378"/>
        <dbReference type="ChEBI" id="CHEBI:58223"/>
        <dbReference type="ChEBI" id="CHEBI:137748"/>
        <dbReference type="ChEBI" id="CHEBI:176338"/>
        <dbReference type="ChEBI" id="CHEBI:176343"/>
        <dbReference type="EC" id="2.4.1.182"/>
    </reaction>
</comment>
<reference evidence="11 12" key="1">
    <citation type="submission" date="2014-08" db="EMBL/GenBank/DDBJ databases">
        <title>Porphyromonas cangingivalis strain:COT-109_OH1386 Genome sequencing.</title>
        <authorList>
            <person name="Wallis C."/>
            <person name="Deusch O."/>
            <person name="O'Flynn C."/>
            <person name="Davis I."/>
            <person name="Jospin G."/>
            <person name="Darling A.E."/>
            <person name="Coil D.A."/>
            <person name="Alexiev A."/>
            <person name="Horsfall A."/>
            <person name="Kirkwood N."/>
            <person name="Harris S."/>
            <person name="Eisen J.A."/>
        </authorList>
    </citation>
    <scope>NUCLEOTIDE SEQUENCE [LARGE SCALE GENOMIC DNA]</scope>
    <source>
        <strain evidence="12">COT-109 OH1386</strain>
    </source>
</reference>
<dbReference type="eggNOG" id="COG0763">
    <property type="taxonomic scope" value="Bacteria"/>
</dbReference>
<accession>A0A0A2ENC0</accession>
<name>A0A0A2ENC0_PORCN</name>
<dbReference type="InterPro" id="IPR003835">
    <property type="entry name" value="Glyco_trans_19"/>
</dbReference>
<evidence type="ECO:0000256" key="6">
    <source>
        <dbReference type="ARBA" id="ARBA00022676"/>
    </source>
</evidence>
<dbReference type="AlphaFoldDB" id="A0A0A2ENC0"/>
<dbReference type="PANTHER" id="PTHR30372">
    <property type="entry name" value="LIPID-A-DISACCHARIDE SYNTHASE"/>
    <property type="match status" value="1"/>
</dbReference>
<evidence type="ECO:0000256" key="8">
    <source>
        <dbReference type="ARBA" id="ARBA00023098"/>
    </source>
</evidence>
<dbReference type="STRING" id="36874.HQ34_03410"/>
<gene>
    <name evidence="11" type="ORF">HQ35_05365</name>
</gene>
<keyword evidence="8" id="KW-0443">Lipid metabolism</keyword>
<evidence type="ECO:0000313" key="11">
    <source>
        <dbReference type="EMBL" id="KGN80398.1"/>
    </source>
</evidence>
<dbReference type="NCBIfam" id="TIGR00215">
    <property type="entry name" value="lpxB"/>
    <property type="match status" value="1"/>
</dbReference>
<keyword evidence="4" id="KW-0444">Lipid biosynthesis</keyword>
<evidence type="ECO:0000313" key="12">
    <source>
        <dbReference type="Proteomes" id="UP000030125"/>
    </source>
</evidence>
<evidence type="ECO:0000256" key="2">
    <source>
        <dbReference type="ARBA" id="ARBA00012687"/>
    </source>
</evidence>
<protein>
    <recommendedName>
        <fullName evidence="3 10">Lipid-A-disaccharide synthase</fullName>
        <ecNumber evidence="2 10">2.4.1.182</ecNumber>
    </recommendedName>
</protein>
<dbReference type="Pfam" id="PF02684">
    <property type="entry name" value="LpxB"/>
    <property type="match status" value="1"/>
</dbReference>
<dbReference type="Proteomes" id="UP000030125">
    <property type="component" value="Unassembled WGS sequence"/>
</dbReference>
<organism evidence="11 12">
    <name type="scientific">Porphyromonas cangingivalis</name>
    <dbReference type="NCBI Taxonomy" id="36874"/>
    <lineage>
        <taxon>Bacteria</taxon>
        <taxon>Pseudomonadati</taxon>
        <taxon>Bacteroidota</taxon>
        <taxon>Bacteroidia</taxon>
        <taxon>Bacteroidales</taxon>
        <taxon>Porphyromonadaceae</taxon>
        <taxon>Porphyromonas</taxon>
    </lineage>
</organism>
<dbReference type="GO" id="GO:0005543">
    <property type="term" value="F:phospholipid binding"/>
    <property type="evidence" value="ECO:0007669"/>
    <property type="project" value="TreeGrafter"/>
</dbReference>
<dbReference type="GO" id="GO:0008915">
    <property type="term" value="F:lipid-A-disaccharide synthase activity"/>
    <property type="evidence" value="ECO:0007669"/>
    <property type="project" value="UniProtKB-UniRule"/>
</dbReference>
<evidence type="ECO:0000256" key="5">
    <source>
        <dbReference type="ARBA" id="ARBA00022556"/>
    </source>
</evidence>
<comment type="caution">
    <text evidence="11">The sequence shown here is derived from an EMBL/GenBank/DDBJ whole genome shotgun (WGS) entry which is preliminary data.</text>
</comment>
<proteinExistence type="predicted"/>
<dbReference type="PANTHER" id="PTHR30372:SF4">
    <property type="entry name" value="LIPID-A-DISACCHARIDE SYNTHASE, MITOCHONDRIAL-RELATED"/>
    <property type="match status" value="1"/>
</dbReference>
<dbReference type="GO" id="GO:0016020">
    <property type="term" value="C:membrane"/>
    <property type="evidence" value="ECO:0007669"/>
    <property type="project" value="GOC"/>
</dbReference>
<keyword evidence="7" id="KW-0808">Transferase</keyword>
<evidence type="ECO:0000256" key="9">
    <source>
        <dbReference type="ARBA" id="ARBA00048975"/>
    </source>
</evidence>
<dbReference type="SUPFAM" id="SSF53756">
    <property type="entry name" value="UDP-Glycosyltransferase/glycogen phosphorylase"/>
    <property type="match status" value="1"/>
</dbReference>
<keyword evidence="6" id="KW-0328">Glycosyltransferase</keyword>
<keyword evidence="12" id="KW-1185">Reference proteome</keyword>